<keyword evidence="2" id="KW-1185">Reference proteome</keyword>
<organism evidence="1 2">
    <name type="scientific">Vararia minispora EC-137</name>
    <dbReference type="NCBI Taxonomy" id="1314806"/>
    <lineage>
        <taxon>Eukaryota</taxon>
        <taxon>Fungi</taxon>
        <taxon>Dikarya</taxon>
        <taxon>Basidiomycota</taxon>
        <taxon>Agaricomycotina</taxon>
        <taxon>Agaricomycetes</taxon>
        <taxon>Russulales</taxon>
        <taxon>Lachnocladiaceae</taxon>
        <taxon>Vararia</taxon>
    </lineage>
</organism>
<reference evidence="1" key="2">
    <citation type="journal article" date="2022" name="New Phytol.">
        <title>Evolutionary transition to the ectomycorrhizal habit in the genomes of a hyperdiverse lineage of mushroom-forming fungi.</title>
        <authorList>
            <person name="Looney B."/>
            <person name="Miyauchi S."/>
            <person name="Morin E."/>
            <person name="Drula E."/>
            <person name="Courty P.E."/>
            <person name="Kohler A."/>
            <person name="Kuo A."/>
            <person name="LaButti K."/>
            <person name="Pangilinan J."/>
            <person name="Lipzen A."/>
            <person name="Riley R."/>
            <person name="Andreopoulos W."/>
            <person name="He G."/>
            <person name="Johnson J."/>
            <person name="Nolan M."/>
            <person name="Tritt A."/>
            <person name="Barry K.W."/>
            <person name="Grigoriev I.V."/>
            <person name="Nagy L.G."/>
            <person name="Hibbett D."/>
            <person name="Henrissat B."/>
            <person name="Matheny P.B."/>
            <person name="Labbe J."/>
            <person name="Martin F.M."/>
        </authorList>
    </citation>
    <scope>NUCLEOTIDE SEQUENCE</scope>
    <source>
        <strain evidence="1">EC-137</strain>
    </source>
</reference>
<comment type="caution">
    <text evidence="1">The sequence shown here is derived from an EMBL/GenBank/DDBJ whole genome shotgun (WGS) entry which is preliminary data.</text>
</comment>
<dbReference type="EMBL" id="MU273700">
    <property type="protein sequence ID" value="KAI0029084.1"/>
    <property type="molecule type" value="Genomic_DNA"/>
</dbReference>
<sequence length="321" mass="35249">MTDSHAAPNETGRLCKAQKTKVCIKPGDALGAGDTLLHTDLLPPDLADGVFTRVKEEVAWNVMHHRGGELPRLVAVQGDVAADGSFPVYRHPADESPELHPFTPTVQVIRERVQRVLSHPVNHVLIQLYRGGNDYISEHSDKTVDVAPGSSIVNVSLGAQRTMTLRTKKDVLPVKTMVEVAEDCAGKRDVQRIPLPHNSMLAMGLATNREWLHAIRADKRPVSEKTAAELAEGGARISLTFRCIHTFLSADERFIWGAGAHGKTQDAKRPVVYGDVEAEALLAAFGEENHSTVFDWQATYGDGFDVLHFRLHDTIDNVPLN</sequence>
<dbReference type="Proteomes" id="UP000814128">
    <property type="component" value="Unassembled WGS sequence"/>
</dbReference>
<protein>
    <submittedName>
        <fullName evidence="1">Uncharacterized protein</fullName>
    </submittedName>
</protein>
<evidence type="ECO:0000313" key="1">
    <source>
        <dbReference type="EMBL" id="KAI0029084.1"/>
    </source>
</evidence>
<reference evidence="1" key="1">
    <citation type="submission" date="2021-02" db="EMBL/GenBank/DDBJ databases">
        <authorList>
            <consortium name="DOE Joint Genome Institute"/>
            <person name="Ahrendt S."/>
            <person name="Looney B.P."/>
            <person name="Miyauchi S."/>
            <person name="Morin E."/>
            <person name="Drula E."/>
            <person name="Courty P.E."/>
            <person name="Chicoki N."/>
            <person name="Fauchery L."/>
            <person name="Kohler A."/>
            <person name="Kuo A."/>
            <person name="Labutti K."/>
            <person name="Pangilinan J."/>
            <person name="Lipzen A."/>
            <person name="Riley R."/>
            <person name="Andreopoulos W."/>
            <person name="He G."/>
            <person name="Johnson J."/>
            <person name="Barry K.W."/>
            <person name="Grigoriev I.V."/>
            <person name="Nagy L."/>
            <person name="Hibbett D."/>
            <person name="Henrissat B."/>
            <person name="Matheny P.B."/>
            <person name="Labbe J."/>
            <person name="Martin F."/>
        </authorList>
    </citation>
    <scope>NUCLEOTIDE SEQUENCE</scope>
    <source>
        <strain evidence="1">EC-137</strain>
    </source>
</reference>
<accession>A0ACB8QBG1</accession>
<proteinExistence type="predicted"/>
<evidence type="ECO:0000313" key="2">
    <source>
        <dbReference type="Proteomes" id="UP000814128"/>
    </source>
</evidence>
<name>A0ACB8QBG1_9AGAM</name>
<gene>
    <name evidence="1" type="ORF">K488DRAFT_57192</name>
</gene>